<keyword evidence="4 6" id="KW-0067">ATP-binding</keyword>
<keyword evidence="3" id="KW-0547">Nucleotide-binding</keyword>
<dbReference type="InterPro" id="IPR017871">
    <property type="entry name" value="ABC_transporter-like_CS"/>
</dbReference>
<dbReference type="PANTHER" id="PTHR43335">
    <property type="entry name" value="ABC TRANSPORTER, ATP-BINDING PROTEIN"/>
    <property type="match status" value="1"/>
</dbReference>
<comment type="similarity">
    <text evidence="1">Belongs to the ABC transporter superfamily.</text>
</comment>
<evidence type="ECO:0000313" key="6">
    <source>
        <dbReference type="EMBL" id="MFD1586608.1"/>
    </source>
</evidence>
<dbReference type="InterPro" id="IPR003593">
    <property type="entry name" value="AAA+_ATPase"/>
</dbReference>
<dbReference type="AlphaFoldDB" id="A0ABD6C9X4"/>
<reference evidence="6 7" key="1">
    <citation type="journal article" date="2019" name="Int. J. Syst. Evol. Microbiol.">
        <title>The Global Catalogue of Microorganisms (GCM) 10K type strain sequencing project: providing services to taxonomists for standard genome sequencing and annotation.</title>
        <authorList>
            <consortium name="The Broad Institute Genomics Platform"/>
            <consortium name="The Broad Institute Genome Sequencing Center for Infectious Disease"/>
            <person name="Wu L."/>
            <person name="Ma J."/>
        </authorList>
    </citation>
    <scope>NUCLEOTIDE SEQUENCE [LARGE SCALE GENOMIC DNA]</scope>
    <source>
        <strain evidence="6 7">CGMCC 1.12125</strain>
    </source>
</reference>
<keyword evidence="2" id="KW-0813">Transport</keyword>
<dbReference type="Gene3D" id="3.40.50.300">
    <property type="entry name" value="P-loop containing nucleotide triphosphate hydrolases"/>
    <property type="match status" value="1"/>
</dbReference>
<proteinExistence type="inferred from homology"/>
<protein>
    <submittedName>
        <fullName evidence="6">ABC transporter ATP-binding protein</fullName>
    </submittedName>
</protein>
<evidence type="ECO:0000256" key="1">
    <source>
        <dbReference type="ARBA" id="ARBA00005417"/>
    </source>
</evidence>
<name>A0ABD6C9X4_9EURY</name>
<dbReference type="SUPFAM" id="SSF52540">
    <property type="entry name" value="P-loop containing nucleoside triphosphate hydrolases"/>
    <property type="match status" value="1"/>
</dbReference>
<dbReference type="InterPro" id="IPR027417">
    <property type="entry name" value="P-loop_NTPase"/>
</dbReference>
<evidence type="ECO:0000256" key="2">
    <source>
        <dbReference type="ARBA" id="ARBA00022448"/>
    </source>
</evidence>
<dbReference type="InterPro" id="IPR003439">
    <property type="entry name" value="ABC_transporter-like_ATP-bd"/>
</dbReference>
<dbReference type="PANTHER" id="PTHR43335:SF4">
    <property type="entry name" value="ABC TRANSPORTER, ATP-BINDING PROTEIN"/>
    <property type="match status" value="1"/>
</dbReference>
<dbReference type="Pfam" id="PF00005">
    <property type="entry name" value="ABC_tran"/>
    <property type="match status" value="1"/>
</dbReference>
<evidence type="ECO:0000256" key="3">
    <source>
        <dbReference type="ARBA" id="ARBA00022741"/>
    </source>
</evidence>
<evidence type="ECO:0000256" key="4">
    <source>
        <dbReference type="ARBA" id="ARBA00022840"/>
    </source>
</evidence>
<dbReference type="GO" id="GO:0005524">
    <property type="term" value="F:ATP binding"/>
    <property type="evidence" value="ECO:0007669"/>
    <property type="project" value="UniProtKB-KW"/>
</dbReference>
<accession>A0ABD6C9X4</accession>
<gene>
    <name evidence="6" type="ORF">ACFR9U_06410</name>
</gene>
<dbReference type="Proteomes" id="UP001597119">
    <property type="component" value="Unassembled WGS sequence"/>
</dbReference>
<evidence type="ECO:0000313" key="7">
    <source>
        <dbReference type="Proteomes" id="UP001597119"/>
    </source>
</evidence>
<keyword evidence="7" id="KW-1185">Reference proteome</keyword>
<sequence>MPALQTTALTKTFGERKRFSPLGRRTQSDGVLAVDDLDLTVDDGEVFGFLGPNGAGKSTTINMLLGFIHPTSGSAEVLGHDVTENSTALRSRLGLLPEGFDLYENLTGREHVQSAIETKGADDDPDAIIDRVGLDPEDARRAAGGYSKGMAQRLALGIALVGEPDLLLLDEPSSGLDPKGIKLLRTIVREEADRGATVFFSSHALGQVQKVCDRVGIMADGEMVAVDAIDDLREQLGTGAVVEATVADVPDLDPLRALDAVREVSVADDVVRITCDAPETKMTALRRLDDATTVNDVAIEDASLEALFEEYTSQEAATADAEPAVVPATGGDD</sequence>
<comment type="caution">
    <text evidence="6">The sequence shown here is derived from an EMBL/GenBank/DDBJ whole genome shotgun (WGS) entry which is preliminary data.</text>
</comment>
<evidence type="ECO:0000259" key="5">
    <source>
        <dbReference type="PROSITE" id="PS50893"/>
    </source>
</evidence>
<dbReference type="RefSeq" id="WP_247379358.1">
    <property type="nucleotide sequence ID" value="NZ_JALLGV010000007.1"/>
</dbReference>
<dbReference type="SMART" id="SM00382">
    <property type="entry name" value="AAA"/>
    <property type="match status" value="1"/>
</dbReference>
<dbReference type="PROSITE" id="PS00211">
    <property type="entry name" value="ABC_TRANSPORTER_1"/>
    <property type="match status" value="1"/>
</dbReference>
<organism evidence="6 7">
    <name type="scientific">Halorientalis brevis</name>
    <dbReference type="NCBI Taxonomy" id="1126241"/>
    <lineage>
        <taxon>Archaea</taxon>
        <taxon>Methanobacteriati</taxon>
        <taxon>Methanobacteriota</taxon>
        <taxon>Stenosarchaea group</taxon>
        <taxon>Halobacteria</taxon>
        <taxon>Halobacteriales</taxon>
        <taxon>Haloarculaceae</taxon>
        <taxon>Halorientalis</taxon>
    </lineage>
</organism>
<dbReference type="EMBL" id="JBHUDJ010000002">
    <property type="protein sequence ID" value="MFD1586608.1"/>
    <property type="molecule type" value="Genomic_DNA"/>
</dbReference>
<feature type="domain" description="ABC transporter" evidence="5">
    <location>
        <begin position="4"/>
        <end position="245"/>
    </location>
</feature>
<dbReference type="CDD" id="cd03230">
    <property type="entry name" value="ABC_DR_subfamily_A"/>
    <property type="match status" value="1"/>
</dbReference>
<dbReference type="PROSITE" id="PS50893">
    <property type="entry name" value="ABC_TRANSPORTER_2"/>
    <property type="match status" value="1"/>
</dbReference>